<organism evidence="2 3">
    <name type="scientific">Eumeta variegata</name>
    <name type="common">Bagworm moth</name>
    <name type="synonym">Eumeta japonica</name>
    <dbReference type="NCBI Taxonomy" id="151549"/>
    <lineage>
        <taxon>Eukaryota</taxon>
        <taxon>Metazoa</taxon>
        <taxon>Ecdysozoa</taxon>
        <taxon>Arthropoda</taxon>
        <taxon>Hexapoda</taxon>
        <taxon>Insecta</taxon>
        <taxon>Pterygota</taxon>
        <taxon>Neoptera</taxon>
        <taxon>Endopterygota</taxon>
        <taxon>Lepidoptera</taxon>
        <taxon>Glossata</taxon>
        <taxon>Ditrysia</taxon>
        <taxon>Tineoidea</taxon>
        <taxon>Psychidae</taxon>
        <taxon>Oiketicinae</taxon>
        <taxon>Eumeta</taxon>
    </lineage>
</organism>
<sequence>MILDSLATDGGIGQDTSLVVPMTAGEESSKWGPRTGCGSSGWSSARRTDALAKVTGLPVLVGDSGSYAVDVQGETVHAHWARFVSKSYLRGRIQRVDVNDERSSGSAVNMGVPQGSVLFADDTSLLFKINKQQLAFDKKPEPSRNPSDMSLELSGEHEPVDDLPQIDRVKSRSHP</sequence>
<feature type="region of interest" description="Disordered" evidence="1">
    <location>
        <begin position="135"/>
        <end position="175"/>
    </location>
</feature>
<evidence type="ECO:0000313" key="2">
    <source>
        <dbReference type="EMBL" id="GBP32998.1"/>
    </source>
</evidence>
<proteinExistence type="predicted"/>
<dbReference type="AlphaFoldDB" id="A0A4C1V2F7"/>
<comment type="caution">
    <text evidence="2">The sequence shown here is derived from an EMBL/GenBank/DDBJ whole genome shotgun (WGS) entry which is preliminary data.</text>
</comment>
<evidence type="ECO:0000313" key="3">
    <source>
        <dbReference type="Proteomes" id="UP000299102"/>
    </source>
</evidence>
<dbReference type="OrthoDB" id="414730at2759"/>
<accession>A0A4C1V2F7</accession>
<name>A0A4C1V2F7_EUMVA</name>
<dbReference type="EMBL" id="BGZK01000268">
    <property type="protein sequence ID" value="GBP32998.1"/>
    <property type="molecule type" value="Genomic_DNA"/>
</dbReference>
<dbReference type="Proteomes" id="UP000299102">
    <property type="component" value="Unassembled WGS sequence"/>
</dbReference>
<feature type="compositionally biased region" description="Basic and acidic residues" evidence="1">
    <location>
        <begin position="154"/>
        <end position="175"/>
    </location>
</feature>
<reference evidence="2 3" key="1">
    <citation type="journal article" date="2019" name="Commun. Biol.">
        <title>The bagworm genome reveals a unique fibroin gene that provides high tensile strength.</title>
        <authorList>
            <person name="Kono N."/>
            <person name="Nakamura H."/>
            <person name="Ohtoshi R."/>
            <person name="Tomita M."/>
            <person name="Numata K."/>
            <person name="Arakawa K."/>
        </authorList>
    </citation>
    <scope>NUCLEOTIDE SEQUENCE [LARGE SCALE GENOMIC DNA]</scope>
</reference>
<gene>
    <name evidence="2" type="ORF">EVAR_82836_1</name>
</gene>
<protein>
    <submittedName>
        <fullName evidence="2">Uncharacterized protein</fullName>
    </submittedName>
</protein>
<evidence type="ECO:0000256" key="1">
    <source>
        <dbReference type="SAM" id="MobiDB-lite"/>
    </source>
</evidence>
<keyword evidence="3" id="KW-1185">Reference proteome</keyword>